<dbReference type="EC" id="3.1.3.25" evidence="9"/>
<keyword evidence="6" id="KW-0804">Transcription</keyword>
<feature type="binding site" evidence="8">
    <location>
        <position position="84"/>
    </location>
    <ligand>
        <name>Mg(2+)</name>
        <dbReference type="ChEBI" id="CHEBI:18420"/>
        <label>1</label>
        <note>catalytic</note>
    </ligand>
</feature>
<dbReference type="PROSITE" id="PS00630">
    <property type="entry name" value="IMP_2"/>
    <property type="match status" value="1"/>
</dbReference>
<dbReference type="InterPro" id="IPR020583">
    <property type="entry name" value="Inositol_monoP_metal-BS"/>
</dbReference>
<accession>A0A520MIY4</accession>
<dbReference type="Pfam" id="PF00459">
    <property type="entry name" value="Inositol_P"/>
    <property type="match status" value="1"/>
</dbReference>
<feature type="binding site" evidence="8">
    <location>
        <position position="67"/>
    </location>
    <ligand>
        <name>Mg(2+)</name>
        <dbReference type="ChEBI" id="CHEBI:18420"/>
        <label>1</label>
        <note>catalytic</note>
    </ligand>
</feature>
<evidence type="ECO:0000256" key="7">
    <source>
        <dbReference type="ARBA" id="ARBA00022842"/>
    </source>
</evidence>
<comment type="similarity">
    <text evidence="3 9">Belongs to the inositol monophosphatase superfamily.</text>
</comment>
<dbReference type="PROSITE" id="PS00629">
    <property type="entry name" value="IMP_1"/>
    <property type="match status" value="1"/>
</dbReference>
<name>A0A520MIY4_9GAMM</name>
<dbReference type="Gene3D" id="3.40.190.80">
    <property type="match status" value="1"/>
</dbReference>
<keyword evidence="7 8" id="KW-0460">Magnesium</keyword>
<evidence type="ECO:0000256" key="1">
    <source>
        <dbReference type="ARBA" id="ARBA00001033"/>
    </source>
</evidence>
<evidence type="ECO:0000313" key="10">
    <source>
        <dbReference type="EMBL" id="RZO21179.1"/>
    </source>
</evidence>
<dbReference type="GO" id="GO:0031564">
    <property type="term" value="P:transcription antitermination"/>
    <property type="evidence" value="ECO:0007669"/>
    <property type="project" value="UniProtKB-KW"/>
</dbReference>
<dbReference type="GO" id="GO:0006020">
    <property type="term" value="P:inositol metabolic process"/>
    <property type="evidence" value="ECO:0007669"/>
    <property type="project" value="TreeGrafter"/>
</dbReference>
<evidence type="ECO:0000256" key="5">
    <source>
        <dbReference type="ARBA" id="ARBA00022801"/>
    </source>
</evidence>
<reference evidence="10 11" key="1">
    <citation type="submission" date="2019-02" db="EMBL/GenBank/DDBJ databases">
        <title>Prokaryotic population dynamics and viral predation in marine succession experiment using metagenomics: the confinement effect.</title>
        <authorList>
            <person name="Haro-Moreno J.M."/>
            <person name="Rodriguez-Valera F."/>
            <person name="Lopez-Perez M."/>
        </authorList>
    </citation>
    <scope>NUCLEOTIDE SEQUENCE [LARGE SCALE GENOMIC DNA]</scope>
    <source>
        <strain evidence="10">MED-G170</strain>
    </source>
</reference>
<comment type="cofactor">
    <cofactor evidence="2 8 9">
        <name>Mg(2+)</name>
        <dbReference type="ChEBI" id="CHEBI:18420"/>
    </cofactor>
</comment>
<keyword evidence="5 9" id="KW-0378">Hydrolase</keyword>
<dbReference type="PANTHER" id="PTHR20854">
    <property type="entry name" value="INOSITOL MONOPHOSPHATASE"/>
    <property type="match status" value="1"/>
</dbReference>
<feature type="binding site" evidence="8">
    <location>
        <position position="87"/>
    </location>
    <ligand>
        <name>Mg(2+)</name>
        <dbReference type="ChEBI" id="CHEBI:18420"/>
        <label>1</label>
        <note>catalytic</note>
    </ligand>
</feature>
<comment type="caution">
    <text evidence="10">The sequence shown here is derived from an EMBL/GenBank/DDBJ whole genome shotgun (WGS) entry which is preliminary data.</text>
</comment>
<dbReference type="InterPro" id="IPR033942">
    <property type="entry name" value="IMPase"/>
</dbReference>
<dbReference type="GO" id="GO:0046854">
    <property type="term" value="P:phosphatidylinositol phosphate biosynthetic process"/>
    <property type="evidence" value="ECO:0007669"/>
    <property type="project" value="InterPro"/>
</dbReference>
<dbReference type="FunFam" id="3.30.540.10:FF:000003">
    <property type="entry name" value="Inositol-1-monophosphatase"/>
    <property type="match status" value="1"/>
</dbReference>
<keyword evidence="6" id="KW-0805">Transcription regulation</keyword>
<dbReference type="EMBL" id="SHBP01000002">
    <property type="protein sequence ID" value="RZO21179.1"/>
    <property type="molecule type" value="Genomic_DNA"/>
</dbReference>
<dbReference type="InterPro" id="IPR020550">
    <property type="entry name" value="Inositol_monophosphatase_CS"/>
</dbReference>
<dbReference type="PRINTS" id="PR00377">
    <property type="entry name" value="IMPHPHTASES"/>
</dbReference>
<dbReference type="GO" id="GO:0046872">
    <property type="term" value="F:metal ion binding"/>
    <property type="evidence" value="ECO:0007669"/>
    <property type="project" value="UniProtKB-KW"/>
</dbReference>
<dbReference type="GO" id="GO:0008934">
    <property type="term" value="F:inositol monophosphate 1-phosphatase activity"/>
    <property type="evidence" value="ECO:0007669"/>
    <property type="project" value="InterPro"/>
</dbReference>
<dbReference type="SUPFAM" id="SSF56655">
    <property type="entry name" value="Carbohydrate phosphatase"/>
    <property type="match status" value="1"/>
</dbReference>
<evidence type="ECO:0000256" key="6">
    <source>
        <dbReference type="ARBA" id="ARBA00022814"/>
    </source>
</evidence>
<evidence type="ECO:0000256" key="2">
    <source>
        <dbReference type="ARBA" id="ARBA00001946"/>
    </source>
</evidence>
<keyword evidence="4 8" id="KW-0479">Metal-binding</keyword>
<evidence type="ECO:0000256" key="4">
    <source>
        <dbReference type="ARBA" id="ARBA00022723"/>
    </source>
</evidence>
<dbReference type="GO" id="GO:0007165">
    <property type="term" value="P:signal transduction"/>
    <property type="evidence" value="ECO:0007669"/>
    <property type="project" value="TreeGrafter"/>
</dbReference>
<dbReference type="Gene3D" id="3.30.540.10">
    <property type="entry name" value="Fructose-1,6-Bisphosphatase, subunit A, domain 1"/>
    <property type="match status" value="1"/>
</dbReference>
<dbReference type="PRINTS" id="PR01959">
    <property type="entry name" value="SBIMPHPHTASE"/>
</dbReference>
<keyword evidence="6" id="KW-0889">Transcription antitermination</keyword>
<organism evidence="10 11">
    <name type="scientific">SAR92 clade bacterium</name>
    <dbReference type="NCBI Taxonomy" id="2315479"/>
    <lineage>
        <taxon>Bacteria</taxon>
        <taxon>Pseudomonadati</taxon>
        <taxon>Pseudomonadota</taxon>
        <taxon>Gammaproteobacteria</taxon>
        <taxon>Cellvibrionales</taxon>
        <taxon>Porticoccaceae</taxon>
        <taxon>SAR92 clade</taxon>
    </lineage>
</organism>
<comment type="catalytic activity">
    <reaction evidence="1 9">
        <text>a myo-inositol phosphate + H2O = myo-inositol + phosphate</text>
        <dbReference type="Rhea" id="RHEA:24056"/>
        <dbReference type="ChEBI" id="CHEBI:15377"/>
        <dbReference type="ChEBI" id="CHEBI:17268"/>
        <dbReference type="ChEBI" id="CHEBI:43474"/>
        <dbReference type="ChEBI" id="CHEBI:84139"/>
        <dbReference type="EC" id="3.1.3.25"/>
    </reaction>
</comment>
<feature type="binding site" evidence="8">
    <location>
        <position position="214"/>
    </location>
    <ligand>
        <name>Mg(2+)</name>
        <dbReference type="ChEBI" id="CHEBI:18420"/>
        <label>1</label>
        <note>catalytic</note>
    </ligand>
</feature>
<gene>
    <name evidence="10" type="ORF">EVB03_02670</name>
</gene>
<dbReference type="PANTHER" id="PTHR20854:SF4">
    <property type="entry name" value="INOSITOL-1-MONOPHOSPHATASE-RELATED"/>
    <property type="match status" value="1"/>
</dbReference>
<evidence type="ECO:0000256" key="8">
    <source>
        <dbReference type="PIRSR" id="PIRSR600760-2"/>
    </source>
</evidence>
<sequence length="267" mass="29407">MQPMVNIALRAARQAGEMIVKAADNLELVKVDEKGRHDFVTEVDRRSEEMIIEQIKKAYPEHSFLGEEGGSSGNSASDVQWIIDPLDGTTNFVRGIPHVAVSIACRVKGRLEHAVIVEPFKREEFTASRGDGARLNGRRIRVSGRLEEAGALYATGIPFSDPSFAEMHHYLACMHEFADNSSGVRRLGVASLDLAYVAAGRMDVFWEMYLKPWDIAAGVLIVREAGGMVSDFQGGESFMDSGHIIATTPKLFKPTLKVIAKHLSHIK</sequence>
<proteinExistence type="inferred from homology"/>
<dbReference type="Proteomes" id="UP000315889">
    <property type="component" value="Unassembled WGS sequence"/>
</dbReference>
<evidence type="ECO:0000256" key="9">
    <source>
        <dbReference type="RuleBase" id="RU364068"/>
    </source>
</evidence>
<dbReference type="CDD" id="cd01639">
    <property type="entry name" value="IMPase"/>
    <property type="match status" value="1"/>
</dbReference>
<dbReference type="InterPro" id="IPR022337">
    <property type="entry name" value="Inositol_monophosphatase_SuhB"/>
</dbReference>
<evidence type="ECO:0000313" key="11">
    <source>
        <dbReference type="Proteomes" id="UP000315889"/>
    </source>
</evidence>
<protein>
    <recommendedName>
        <fullName evidence="9">Inositol-1-monophosphatase</fullName>
        <ecNumber evidence="9">3.1.3.25</ecNumber>
    </recommendedName>
</protein>
<dbReference type="AlphaFoldDB" id="A0A520MIY4"/>
<evidence type="ECO:0000256" key="3">
    <source>
        <dbReference type="ARBA" id="ARBA00009759"/>
    </source>
</evidence>
<feature type="binding site" evidence="8">
    <location>
        <position position="86"/>
    </location>
    <ligand>
        <name>Mg(2+)</name>
        <dbReference type="ChEBI" id="CHEBI:18420"/>
        <label>1</label>
        <note>catalytic</note>
    </ligand>
</feature>
<dbReference type="InterPro" id="IPR000760">
    <property type="entry name" value="Inositol_monophosphatase-like"/>
</dbReference>